<dbReference type="InterPro" id="IPR024937">
    <property type="entry name" value="Domain_X"/>
</dbReference>
<comment type="similarity">
    <text evidence="1">Belongs to the bacterial reverse transcriptase family.</text>
</comment>
<dbReference type="InterPro" id="IPR000477">
    <property type="entry name" value="RT_dom"/>
</dbReference>
<keyword evidence="5" id="KW-1185">Reference proteome</keyword>
<organism evidence="4 5">
    <name type="scientific">Marinospirillum alkalitolerans</name>
    <dbReference type="NCBI Taxonomy" id="3123374"/>
    <lineage>
        <taxon>Bacteria</taxon>
        <taxon>Pseudomonadati</taxon>
        <taxon>Pseudomonadota</taxon>
        <taxon>Gammaproteobacteria</taxon>
        <taxon>Oceanospirillales</taxon>
        <taxon>Oceanospirillaceae</taxon>
        <taxon>Marinospirillum</taxon>
    </lineage>
</organism>
<dbReference type="InterPro" id="IPR043502">
    <property type="entry name" value="DNA/RNA_pol_sf"/>
</dbReference>
<dbReference type="PROSITE" id="PS50878">
    <property type="entry name" value="RT_POL"/>
    <property type="match status" value="1"/>
</dbReference>
<dbReference type="GO" id="GO:0003964">
    <property type="term" value="F:RNA-directed DNA polymerase activity"/>
    <property type="evidence" value="ECO:0007669"/>
    <property type="project" value="UniProtKB-KW"/>
</dbReference>
<evidence type="ECO:0000313" key="5">
    <source>
        <dbReference type="Proteomes" id="UP001621714"/>
    </source>
</evidence>
<sequence length="541" mass="63069">MEIPKDPRNPKGKTRPLGVPNGDDKLIQEVMRMMLEEIYEPIFSDWSFGFRPNRSCHTALNEIRDSWKGTKWVCDVDIKGYFDNIDHDRLLHFMGKRVDDRKFLNLVRRFLKAGYMDDWRYYGTHSGTPQGGIISPILANIYLHELDEFMVSKVKEFSTGSRRRPNPEYRKLLCNRSNRIKWLKERSDITEEKAAIWRLEIQEWGERLGKMNSVLMDDPGFKRLRYVRYADDFLIGVIGTKQEAKAIMADVTRFVETELKLEISQEKSSIVDPKQGLTFLGYSIVCRRENKKVKCVVSHKADGSKVHGTKRTITEHVHLGVPREKAQKFVELKGYGFYDSGKALAKKALLFHSDTEIVAQYNAEFRGFANYYNLAPQLYLNKVEWIWMNSLFKTLAAKHQTSRAKIADRLKRGDGSYVLKEWRGEKVFETAVFKLKDRAAPRPNQVDELPNLYKYLGRTELLDRLKASVCEYCNQTSGRLEVHHVRKLKDIAQGTEPWKRFMMARRRKTLVLCIDCHRDLHKGTLPDLRAFRKSLVGEPYA</sequence>
<dbReference type="CDD" id="cd01651">
    <property type="entry name" value="RT_G2_intron"/>
    <property type="match status" value="1"/>
</dbReference>
<feature type="region of interest" description="Disordered" evidence="2">
    <location>
        <begin position="1"/>
        <end position="22"/>
    </location>
</feature>
<evidence type="ECO:0000259" key="3">
    <source>
        <dbReference type="PROSITE" id="PS50878"/>
    </source>
</evidence>
<feature type="domain" description="Reverse transcriptase" evidence="3">
    <location>
        <begin position="1"/>
        <end position="284"/>
    </location>
</feature>
<dbReference type="InterPro" id="IPR049030">
    <property type="entry name" value="AI2M-like_HNH"/>
</dbReference>
<dbReference type="Proteomes" id="UP001621714">
    <property type="component" value="Unassembled WGS sequence"/>
</dbReference>
<proteinExistence type="inferred from homology"/>
<dbReference type="InterPro" id="IPR051083">
    <property type="entry name" value="GrpII_Intron_Splice-Mob/Def"/>
</dbReference>
<dbReference type="RefSeq" id="WP_405340919.1">
    <property type="nucleotide sequence ID" value="NZ_JBANFI010000007.1"/>
</dbReference>
<evidence type="ECO:0000313" key="4">
    <source>
        <dbReference type="EMBL" id="MFK7161665.1"/>
    </source>
</evidence>
<protein>
    <submittedName>
        <fullName evidence="4">Reverse transcriptase domain-containing protein</fullName>
    </submittedName>
</protein>
<dbReference type="Pfam" id="PF01348">
    <property type="entry name" value="Intron_maturas2"/>
    <property type="match status" value="1"/>
</dbReference>
<comment type="caution">
    <text evidence="4">The sequence shown here is derived from an EMBL/GenBank/DDBJ whole genome shotgun (WGS) entry which is preliminary data.</text>
</comment>
<dbReference type="Pfam" id="PF21368">
    <property type="entry name" value="AI2M-like_HNH"/>
    <property type="match status" value="1"/>
</dbReference>
<keyword evidence="4" id="KW-0808">Transferase</keyword>
<dbReference type="SUPFAM" id="SSF56672">
    <property type="entry name" value="DNA/RNA polymerases"/>
    <property type="match status" value="1"/>
</dbReference>
<reference evidence="4 5" key="1">
    <citation type="submission" date="2024-02" db="EMBL/GenBank/DDBJ databases">
        <title>Marinospirillum sp. MEB 164 isolated from Lonar lake sediment.</title>
        <authorList>
            <person name="Joshi A."/>
            <person name="Thite S."/>
        </authorList>
    </citation>
    <scope>NUCLEOTIDE SEQUENCE [LARGE SCALE GENOMIC DNA]</scope>
    <source>
        <strain evidence="4 5">MEB164</strain>
    </source>
</reference>
<gene>
    <name evidence="4" type="ORF">V6U78_11515</name>
</gene>
<evidence type="ECO:0000256" key="1">
    <source>
        <dbReference type="ARBA" id="ARBA00034120"/>
    </source>
</evidence>
<keyword evidence="4" id="KW-0548">Nucleotidyltransferase</keyword>
<accession>A0ABW8PZF7</accession>
<name>A0ABW8PZF7_9GAMM</name>
<evidence type="ECO:0000256" key="2">
    <source>
        <dbReference type="SAM" id="MobiDB-lite"/>
    </source>
</evidence>
<dbReference type="PANTHER" id="PTHR34047:SF8">
    <property type="entry name" value="PROTEIN YKFC"/>
    <property type="match status" value="1"/>
</dbReference>
<keyword evidence="4" id="KW-0695">RNA-directed DNA polymerase</keyword>
<dbReference type="EMBL" id="JBANFI010000007">
    <property type="protein sequence ID" value="MFK7161665.1"/>
    <property type="molecule type" value="Genomic_DNA"/>
</dbReference>
<dbReference type="Pfam" id="PF00078">
    <property type="entry name" value="RVT_1"/>
    <property type="match status" value="1"/>
</dbReference>
<dbReference type="PANTHER" id="PTHR34047">
    <property type="entry name" value="NUCLEAR INTRON MATURASE 1, MITOCHONDRIAL-RELATED"/>
    <property type="match status" value="1"/>
</dbReference>